<proteinExistence type="predicted"/>
<organism evidence="1 2">
    <name type="scientific">Trifolium medium</name>
    <dbReference type="NCBI Taxonomy" id="97028"/>
    <lineage>
        <taxon>Eukaryota</taxon>
        <taxon>Viridiplantae</taxon>
        <taxon>Streptophyta</taxon>
        <taxon>Embryophyta</taxon>
        <taxon>Tracheophyta</taxon>
        <taxon>Spermatophyta</taxon>
        <taxon>Magnoliopsida</taxon>
        <taxon>eudicotyledons</taxon>
        <taxon>Gunneridae</taxon>
        <taxon>Pentapetalae</taxon>
        <taxon>rosids</taxon>
        <taxon>fabids</taxon>
        <taxon>Fabales</taxon>
        <taxon>Fabaceae</taxon>
        <taxon>Papilionoideae</taxon>
        <taxon>50 kb inversion clade</taxon>
        <taxon>NPAAA clade</taxon>
        <taxon>Hologalegina</taxon>
        <taxon>IRL clade</taxon>
        <taxon>Trifolieae</taxon>
        <taxon>Trifolium</taxon>
    </lineage>
</organism>
<protein>
    <submittedName>
        <fullName evidence="1">Uncharacterized protein</fullName>
    </submittedName>
</protein>
<sequence>MQIFTGGIKMQHRILLDASAGGAIKMKTYEEIEFELLKKKLSEKASLEAKANQ</sequence>
<evidence type="ECO:0000313" key="2">
    <source>
        <dbReference type="Proteomes" id="UP000265520"/>
    </source>
</evidence>
<keyword evidence="2" id="KW-1185">Reference proteome</keyword>
<feature type="non-terminal residue" evidence="1">
    <location>
        <position position="53"/>
    </location>
</feature>
<dbReference type="Proteomes" id="UP000265520">
    <property type="component" value="Unassembled WGS sequence"/>
</dbReference>
<accession>A0A392PFN9</accession>
<reference evidence="1 2" key="1">
    <citation type="journal article" date="2018" name="Front. Plant Sci.">
        <title>Red Clover (Trifolium pratense) and Zigzag Clover (T. medium) - A Picture of Genomic Similarities and Differences.</title>
        <authorList>
            <person name="Dluhosova J."/>
            <person name="Istvanek J."/>
            <person name="Nedelnik J."/>
            <person name="Repkova J."/>
        </authorList>
    </citation>
    <scope>NUCLEOTIDE SEQUENCE [LARGE SCALE GENOMIC DNA]</scope>
    <source>
        <strain evidence="2">cv. 10/8</strain>
        <tissue evidence="1">Leaf</tissue>
    </source>
</reference>
<dbReference type="AlphaFoldDB" id="A0A392PFN9"/>
<dbReference type="EMBL" id="LXQA010076309">
    <property type="protein sequence ID" value="MCI10457.1"/>
    <property type="molecule type" value="Genomic_DNA"/>
</dbReference>
<name>A0A392PFN9_9FABA</name>
<comment type="caution">
    <text evidence="1">The sequence shown here is derived from an EMBL/GenBank/DDBJ whole genome shotgun (WGS) entry which is preliminary data.</text>
</comment>
<evidence type="ECO:0000313" key="1">
    <source>
        <dbReference type="EMBL" id="MCI10457.1"/>
    </source>
</evidence>